<evidence type="ECO:0000313" key="2">
    <source>
        <dbReference type="EMBL" id="OBK30547.1"/>
    </source>
</evidence>
<dbReference type="AlphaFoldDB" id="A0A1A3PD74"/>
<dbReference type="EMBL" id="LZLS01000025">
    <property type="protein sequence ID" value="OBK30547.1"/>
    <property type="molecule type" value="Genomic_DNA"/>
</dbReference>
<feature type="transmembrane region" description="Helical" evidence="1">
    <location>
        <begin position="124"/>
        <end position="145"/>
    </location>
</feature>
<keyword evidence="1" id="KW-0812">Transmembrane</keyword>
<sequence>MGILAAVVSAGLTLLPWVGFDYFKEPRVHWNGLGIYVGEYPGILGSDIGVTKSAGWIILAPSIASAVFLVGGTWLRLLNFVARACALVAFVTALSCLASPALIVSEVRESFGMDARLDRYLLNSSVLIVEVAITGLLSVCAIYGGRRRSVGVTGK</sequence>
<evidence type="ECO:0000256" key="1">
    <source>
        <dbReference type="SAM" id="Phobius"/>
    </source>
</evidence>
<organism evidence="2 3">
    <name type="scientific">Mycobacterium asiaticum</name>
    <dbReference type="NCBI Taxonomy" id="1790"/>
    <lineage>
        <taxon>Bacteria</taxon>
        <taxon>Bacillati</taxon>
        <taxon>Actinomycetota</taxon>
        <taxon>Actinomycetes</taxon>
        <taxon>Mycobacteriales</taxon>
        <taxon>Mycobacteriaceae</taxon>
        <taxon>Mycobacterium</taxon>
    </lineage>
</organism>
<feature type="transmembrane region" description="Helical" evidence="1">
    <location>
        <begin position="84"/>
        <end position="104"/>
    </location>
</feature>
<reference evidence="2 3" key="1">
    <citation type="submission" date="2016-06" db="EMBL/GenBank/DDBJ databases">
        <authorList>
            <person name="Kjaerup R.B."/>
            <person name="Dalgaard T.S."/>
            <person name="Juul-Madsen H.R."/>
        </authorList>
    </citation>
    <scope>NUCLEOTIDE SEQUENCE [LARGE SCALE GENOMIC DNA]</scope>
    <source>
        <strain evidence="2 3">1165133.8</strain>
    </source>
</reference>
<accession>A0A1A3PD74</accession>
<comment type="caution">
    <text evidence="2">The sequence shown here is derived from an EMBL/GenBank/DDBJ whole genome shotgun (WGS) entry which is preliminary data.</text>
</comment>
<feature type="transmembrane region" description="Helical" evidence="1">
    <location>
        <begin position="54"/>
        <end position="77"/>
    </location>
</feature>
<dbReference type="OrthoDB" id="4752493at2"/>
<keyword evidence="1" id="KW-0472">Membrane</keyword>
<proteinExistence type="predicted"/>
<evidence type="ECO:0000313" key="3">
    <source>
        <dbReference type="Proteomes" id="UP000093928"/>
    </source>
</evidence>
<name>A0A1A3PD74_MYCAS</name>
<dbReference type="Proteomes" id="UP000093928">
    <property type="component" value="Unassembled WGS sequence"/>
</dbReference>
<protein>
    <submittedName>
        <fullName evidence="2">Uncharacterized protein</fullName>
    </submittedName>
</protein>
<dbReference type="RefSeq" id="WP_065142628.1">
    <property type="nucleotide sequence ID" value="NZ_LZLS01000025.1"/>
</dbReference>
<keyword evidence="1" id="KW-1133">Transmembrane helix</keyword>
<gene>
    <name evidence="2" type="ORF">A5634_15860</name>
</gene>